<evidence type="ECO:0000313" key="2">
    <source>
        <dbReference type="EMBL" id="SVD23462.1"/>
    </source>
</evidence>
<evidence type="ECO:0008006" key="3">
    <source>
        <dbReference type="Google" id="ProtNLM"/>
    </source>
</evidence>
<feature type="non-terminal residue" evidence="2">
    <location>
        <position position="1"/>
    </location>
</feature>
<evidence type="ECO:0000256" key="1">
    <source>
        <dbReference type="SAM" id="MobiDB-lite"/>
    </source>
</evidence>
<feature type="compositionally biased region" description="Basic and acidic residues" evidence="1">
    <location>
        <begin position="223"/>
        <end position="237"/>
    </location>
</feature>
<proteinExistence type="predicted"/>
<dbReference type="AlphaFoldDB" id="A0A382TNY4"/>
<protein>
    <recommendedName>
        <fullName evidence="3">Transcription factor zinc-finger domain-containing protein</fullName>
    </recommendedName>
</protein>
<reference evidence="2" key="1">
    <citation type="submission" date="2018-05" db="EMBL/GenBank/DDBJ databases">
        <authorList>
            <person name="Lanie J.A."/>
            <person name="Ng W.-L."/>
            <person name="Kazmierczak K.M."/>
            <person name="Andrzejewski T.M."/>
            <person name="Davidsen T.M."/>
            <person name="Wayne K.J."/>
            <person name="Tettelin H."/>
            <person name="Glass J.I."/>
            <person name="Rusch D."/>
            <person name="Podicherti R."/>
            <person name="Tsui H.-C.T."/>
            <person name="Winkler M.E."/>
        </authorList>
    </citation>
    <scope>NUCLEOTIDE SEQUENCE</scope>
</reference>
<sequence>TRYKSDFCNNHRSQDPSFIVCMGKQNSSGRPCIREAIVGELFCKGHLTQKGDLEKLQCPRGCGLLTYRMGLNNAWFYHCKKCKGAMLDAKLLETKLAEDLALKFNNLLDASTKVGKLNCPSCEGLMFGFKIVYVMPEGGGWGGNALGGDIGIGGAGLLGLLVVGAVIVAASSAGKDEGDYDEEEFGGSVMVIDGCKDCGNFWFDRKELKTVTVAEKIRGAKEWEEEATRPKTTRERSPVQASGRATNTNCLHIDEKNGKNCRRVTYRSTEYCYMHQQD</sequence>
<feature type="region of interest" description="Disordered" evidence="1">
    <location>
        <begin position="223"/>
        <end position="243"/>
    </location>
</feature>
<dbReference type="EMBL" id="UINC01137864">
    <property type="protein sequence ID" value="SVD23462.1"/>
    <property type="molecule type" value="Genomic_DNA"/>
</dbReference>
<gene>
    <name evidence="2" type="ORF">METZ01_LOCUS376316</name>
</gene>
<organism evidence="2">
    <name type="scientific">marine metagenome</name>
    <dbReference type="NCBI Taxonomy" id="408172"/>
    <lineage>
        <taxon>unclassified sequences</taxon>
        <taxon>metagenomes</taxon>
        <taxon>ecological metagenomes</taxon>
    </lineage>
</organism>
<accession>A0A382TNY4</accession>
<name>A0A382TNY4_9ZZZZ</name>